<feature type="domain" description="Peptidase S33 tripeptidyl aminopeptidase-like C-terminal" evidence="1">
    <location>
        <begin position="87"/>
        <end position="183"/>
    </location>
</feature>
<dbReference type="GeneID" id="63691788"/>
<dbReference type="HOGENOM" id="CLU_1209798_0_0_1"/>
<gene>
    <name evidence="2" type="ORF">DACRYDRAFT_85260</name>
</gene>
<dbReference type="RefSeq" id="XP_040623759.1">
    <property type="nucleotide sequence ID" value="XM_040776726.1"/>
</dbReference>
<dbReference type="EMBL" id="JH795879">
    <property type="protein sequence ID" value="EJT96861.1"/>
    <property type="molecule type" value="Genomic_DNA"/>
</dbReference>
<protein>
    <recommendedName>
        <fullName evidence="1">Peptidase S33 tripeptidyl aminopeptidase-like C-terminal domain-containing protein</fullName>
    </recommendedName>
</protein>
<evidence type="ECO:0000313" key="3">
    <source>
        <dbReference type="Proteomes" id="UP000030653"/>
    </source>
</evidence>
<sequence length="229" mass="25061">MFRMLQQPLLWPTAGSALKEAIDGNGHPLLLLHAAGTRVADLERQAVSCNDAPKPPLYVPPTNEQLVDEILGVSKEVTRFAFSVLTTEPDAQCHYWPVTPPERFTGPWNHTLRNPTLVLSNTADPVTPIASARLVKELLGDSAALLLQNGPGHVTSSVPTLCTINKIRAYFTDGVIPDENEICQLDEALFPGSEHQLGKYTEDERTKLEAAETLHALMMDSDLSAFQQA</sequence>
<reference evidence="2 3" key="1">
    <citation type="journal article" date="2012" name="Science">
        <title>The Paleozoic origin of enzymatic lignin decomposition reconstructed from 31 fungal genomes.</title>
        <authorList>
            <person name="Floudas D."/>
            <person name="Binder M."/>
            <person name="Riley R."/>
            <person name="Barry K."/>
            <person name="Blanchette R.A."/>
            <person name="Henrissat B."/>
            <person name="Martinez A.T."/>
            <person name="Otillar R."/>
            <person name="Spatafora J.W."/>
            <person name="Yadav J.S."/>
            <person name="Aerts A."/>
            <person name="Benoit I."/>
            <person name="Boyd A."/>
            <person name="Carlson A."/>
            <person name="Copeland A."/>
            <person name="Coutinho P.M."/>
            <person name="de Vries R.P."/>
            <person name="Ferreira P."/>
            <person name="Findley K."/>
            <person name="Foster B."/>
            <person name="Gaskell J."/>
            <person name="Glotzer D."/>
            <person name="Gorecki P."/>
            <person name="Heitman J."/>
            <person name="Hesse C."/>
            <person name="Hori C."/>
            <person name="Igarashi K."/>
            <person name="Jurgens J.A."/>
            <person name="Kallen N."/>
            <person name="Kersten P."/>
            <person name="Kohler A."/>
            <person name="Kuees U."/>
            <person name="Kumar T.K.A."/>
            <person name="Kuo A."/>
            <person name="LaButti K."/>
            <person name="Larrondo L.F."/>
            <person name="Lindquist E."/>
            <person name="Ling A."/>
            <person name="Lombard V."/>
            <person name="Lucas S."/>
            <person name="Lundell T."/>
            <person name="Martin R."/>
            <person name="McLaughlin D.J."/>
            <person name="Morgenstern I."/>
            <person name="Morin E."/>
            <person name="Murat C."/>
            <person name="Nagy L.G."/>
            <person name="Nolan M."/>
            <person name="Ohm R.A."/>
            <person name="Patyshakuliyeva A."/>
            <person name="Rokas A."/>
            <person name="Ruiz-Duenas F.J."/>
            <person name="Sabat G."/>
            <person name="Salamov A."/>
            <person name="Samejima M."/>
            <person name="Schmutz J."/>
            <person name="Slot J.C."/>
            <person name="St John F."/>
            <person name="Stenlid J."/>
            <person name="Sun H."/>
            <person name="Sun S."/>
            <person name="Syed K."/>
            <person name="Tsang A."/>
            <person name="Wiebenga A."/>
            <person name="Young D."/>
            <person name="Pisabarro A."/>
            <person name="Eastwood D.C."/>
            <person name="Martin F."/>
            <person name="Cullen D."/>
            <person name="Grigoriev I.V."/>
            <person name="Hibbett D.S."/>
        </authorList>
    </citation>
    <scope>NUCLEOTIDE SEQUENCE [LARGE SCALE GENOMIC DNA]</scope>
    <source>
        <strain evidence="2 3">DJM-731 SS1</strain>
    </source>
</reference>
<evidence type="ECO:0000313" key="2">
    <source>
        <dbReference type="EMBL" id="EJT96861.1"/>
    </source>
</evidence>
<dbReference type="AlphaFoldDB" id="M5FUE9"/>
<dbReference type="OrthoDB" id="425534at2759"/>
<dbReference type="InterPro" id="IPR029058">
    <property type="entry name" value="AB_hydrolase_fold"/>
</dbReference>
<dbReference type="Proteomes" id="UP000030653">
    <property type="component" value="Unassembled WGS sequence"/>
</dbReference>
<proteinExistence type="predicted"/>
<name>M5FUE9_DACPD</name>
<keyword evidence="3" id="KW-1185">Reference proteome</keyword>
<dbReference type="InterPro" id="IPR013595">
    <property type="entry name" value="Pept_S33_TAP-like_C"/>
</dbReference>
<dbReference type="STRING" id="1858805.M5FUE9"/>
<organism evidence="2 3">
    <name type="scientific">Dacryopinax primogenitus (strain DJM 731)</name>
    <name type="common">Brown rot fungus</name>
    <dbReference type="NCBI Taxonomy" id="1858805"/>
    <lineage>
        <taxon>Eukaryota</taxon>
        <taxon>Fungi</taxon>
        <taxon>Dikarya</taxon>
        <taxon>Basidiomycota</taxon>
        <taxon>Agaricomycotina</taxon>
        <taxon>Dacrymycetes</taxon>
        <taxon>Dacrymycetales</taxon>
        <taxon>Dacrymycetaceae</taxon>
        <taxon>Dacryopinax</taxon>
    </lineage>
</organism>
<accession>M5FUE9</accession>
<evidence type="ECO:0000259" key="1">
    <source>
        <dbReference type="Pfam" id="PF08386"/>
    </source>
</evidence>
<dbReference type="OMA" id="PSECIQR"/>
<dbReference type="SUPFAM" id="SSF53474">
    <property type="entry name" value="alpha/beta-Hydrolases"/>
    <property type="match status" value="1"/>
</dbReference>
<dbReference type="Pfam" id="PF08386">
    <property type="entry name" value="Abhydrolase_4"/>
    <property type="match status" value="1"/>
</dbReference>